<accession>A0A964E2Y3</accession>
<dbReference type="PANTHER" id="PTHR42942:SF1">
    <property type="entry name" value="ALKYLTRANSFERASE-LIKE PROTEIN 1"/>
    <property type="match status" value="1"/>
</dbReference>
<protein>
    <submittedName>
        <fullName evidence="3">MGMT family protein</fullName>
    </submittedName>
</protein>
<dbReference type="GO" id="GO:0006281">
    <property type="term" value="P:DNA repair"/>
    <property type="evidence" value="ECO:0007669"/>
    <property type="project" value="InterPro"/>
</dbReference>
<dbReference type="AlphaFoldDB" id="A0A964E2Y3"/>
<proteinExistence type="predicted"/>
<dbReference type="SUPFAM" id="SSF46767">
    <property type="entry name" value="Methylated DNA-protein cysteine methyltransferase, C-terminal domain"/>
    <property type="match status" value="1"/>
</dbReference>
<evidence type="ECO:0000256" key="1">
    <source>
        <dbReference type="ARBA" id="ARBA00022763"/>
    </source>
</evidence>
<dbReference type="Gene3D" id="1.10.10.10">
    <property type="entry name" value="Winged helix-like DNA-binding domain superfamily/Winged helix DNA-binding domain"/>
    <property type="match status" value="1"/>
</dbReference>
<reference evidence="3 4" key="1">
    <citation type="journal article" date="2021" name="Microorganisms">
        <title>Acidisoma silvae sp. nov. and Acidisomacellulosilytica sp. nov., Two Acidophilic Bacteria Isolated from Decaying Wood, Hydrolyzing Cellulose and Producing Poly-3-hydroxybutyrate.</title>
        <authorList>
            <person name="Mieszkin S."/>
            <person name="Pouder E."/>
            <person name="Uroz S."/>
            <person name="Simon-Colin C."/>
            <person name="Alain K."/>
        </authorList>
    </citation>
    <scope>NUCLEOTIDE SEQUENCE [LARGE SCALE GENOMIC DNA]</scope>
    <source>
        <strain evidence="3 4">HW T5.17</strain>
    </source>
</reference>
<sequence>MTAAKPKPVQTVPVQGDEAAAAICDVIRRIPRGWVATYGQIAAMAGLPRRARLVGHVLQNLGTGTKIPWHRVVNARGEISASPSRNGGDALQRQRLEKEGVEFDDNGRFNLERFRWRD</sequence>
<feature type="domain" description="Methylated-DNA-[protein]-cysteine S-methyltransferase DNA binding" evidence="2">
    <location>
        <begin position="21"/>
        <end position="101"/>
    </location>
</feature>
<keyword evidence="1" id="KW-0227">DNA damage</keyword>
<evidence type="ECO:0000259" key="2">
    <source>
        <dbReference type="Pfam" id="PF01035"/>
    </source>
</evidence>
<dbReference type="Pfam" id="PF01035">
    <property type="entry name" value="DNA_binding_1"/>
    <property type="match status" value="1"/>
</dbReference>
<organism evidence="3 4">
    <name type="scientific">Acidisoma cellulosilyticum</name>
    <dbReference type="NCBI Taxonomy" id="2802395"/>
    <lineage>
        <taxon>Bacteria</taxon>
        <taxon>Pseudomonadati</taxon>
        <taxon>Pseudomonadota</taxon>
        <taxon>Alphaproteobacteria</taxon>
        <taxon>Acetobacterales</taxon>
        <taxon>Acidocellaceae</taxon>
        <taxon>Acidisoma</taxon>
    </lineage>
</organism>
<keyword evidence="4" id="KW-1185">Reference proteome</keyword>
<dbReference type="InterPro" id="IPR036388">
    <property type="entry name" value="WH-like_DNA-bd_sf"/>
</dbReference>
<comment type="caution">
    <text evidence="3">The sequence shown here is derived from an EMBL/GenBank/DDBJ whole genome shotgun (WGS) entry which is preliminary data.</text>
</comment>
<dbReference type="PANTHER" id="PTHR42942">
    <property type="entry name" value="6-O-METHYLGUANINE DNA METHYLTRANSFERASE"/>
    <property type="match status" value="1"/>
</dbReference>
<dbReference type="InterPro" id="IPR014048">
    <property type="entry name" value="MethylDNA_cys_MeTrfase_DNA-bd"/>
</dbReference>
<gene>
    <name evidence="3" type="ORF">ACELLULO517_06075</name>
</gene>
<name>A0A964E2Y3_9PROT</name>
<dbReference type="InterPro" id="IPR036217">
    <property type="entry name" value="MethylDNA_cys_MeTrfase_DNAb"/>
</dbReference>
<evidence type="ECO:0000313" key="3">
    <source>
        <dbReference type="EMBL" id="MCB8879794.1"/>
    </source>
</evidence>
<dbReference type="InterPro" id="IPR052520">
    <property type="entry name" value="ATL_DNA_repair"/>
</dbReference>
<dbReference type="Proteomes" id="UP000721844">
    <property type="component" value="Unassembled WGS sequence"/>
</dbReference>
<evidence type="ECO:0000313" key="4">
    <source>
        <dbReference type="Proteomes" id="UP000721844"/>
    </source>
</evidence>
<dbReference type="CDD" id="cd06445">
    <property type="entry name" value="ATase"/>
    <property type="match status" value="1"/>
</dbReference>
<dbReference type="EMBL" id="JAESVA010000002">
    <property type="protein sequence ID" value="MCB8879794.1"/>
    <property type="molecule type" value="Genomic_DNA"/>
</dbReference>
<dbReference type="GO" id="GO:0003824">
    <property type="term" value="F:catalytic activity"/>
    <property type="evidence" value="ECO:0007669"/>
    <property type="project" value="InterPro"/>
</dbReference>